<organism evidence="2 3">
    <name type="scientific">Linderina pennispora</name>
    <dbReference type="NCBI Taxonomy" id="61395"/>
    <lineage>
        <taxon>Eukaryota</taxon>
        <taxon>Fungi</taxon>
        <taxon>Fungi incertae sedis</taxon>
        <taxon>Zoopagomycota</taxon>
        <taxon>Kickxellomycotina</taxon>
        <taxon>Kickxellomycetes</taxon>
        <taxon>Kickxellales</taxon>
        <taxon>Kickxellaceae</taxon>
        <taxon>Linderina</taxon>
    </lineage>
</organism>
<sequence length="142" mass="16194">MHFLEQVGEIICVIPFIFVVIFIFLVSTPLGPILFVIWLIHTVTKERAPKFRLFLTITAPDRDDISLLYVNTKVTIGEMKKDIFKQLPPGTGTLPIRIKLDGYELLDSSQVKDILRNGDRLAVSLDKHQSSGLRSLFWRVIS</sequence>
<comment type="caution">
    <text evidence="2">The sequence shown here is derived from an EMBL/GenBank/DDBJ whole genome shotgun (WGS) entry which is preliminary data.</text>
</comment>
<keyword evidence="1" id="KW-0472">Membrane</keyword>
<proteinExistence type="predicted"/>
<dbReference type="EMBL" id="MCFD01000005">
    <property type="protein sequence ID" value="ORX70622.1"/>
    <property type="molecule type" value="Genomic_DNA"/>
</dbReference>
<feature type="transmembrane region" description="Helical" evidence="1">
    <location>
        <begin position="13"/>
        <end position="40"/>
    </location>
</feature>
<evidence type="ECO:0000313" key="2">
    <source>
        <dbReference type="EMBL" id="ORX70622.1"/>
    </source>
</evidence>
<evidence type="ECO:0008006" key="4">
    <source>
        <dbReference type="Google" id="ProtNLM"/>
    </source>
</evidence>
<keyword evidence="1" id="KW-0812">Transmembrane</keyword>
<dbReference type="OrthoDB" id="74813at2759"/>
<name>A0A1Y1WB05_9FUNG</name>
<evidence type="ECO:0000313" key="3">
    <source>
        <dbReference type="Proteomes" id="UP000193922"/>
    </source>
</evidence>
<gene>
    <name evidence="2" type="ORF">DL89DRAFT_266810</name>
</gene>
<dbReference type="RefSeq" id="XP_040744201.1">
    <property type="nucleotide sequence ID" value="XM_040887245.1"/>
</dbReference>
<evidence type="ECO:0000256" key="1">
    <source>
        <dbReference type="SAM" id="Phobius"/>
    </source>
</evidence>
<keyword evidence="1" id="KW-1133">Transmembrane helix</keyword>
<keyword evidence="3" id="KW-1185">Reference proteome</keyword>
<reference evidence="2 3" key="1">
    <citation type="submission" date="2016-07" db="EMBL/GenBank/DDBJ databases">
        <title>Pervasive Adenine N6-methylation of Active Genes in Fungi.</title>
        <authorList>
            <consortium name="DOE Joint Genome Institute"/>
            <person name="Mondo S.J."/>
            <person name="Dannebaum R.O."/>
            <person name="Kuo R.C."/>
            <person name="Labutti K."/>
            <person name="Haridas S."/>
            <person name="Kuo A."/>
            <person name="Salamov A."/>
            <person name="Ahrendt S.R."/>
            <person name="Lipzen A."/>
            <person name="Sullivan W."/>
            <person name="Andreopoulos W.B."/>
            <person name="Clum A."/>
            <person name="Lindquist E."/>
            <person name="Daum C."/>
            <person name="Ramamoorthy G.K."/>
            <person name="Gryganskyi A."/>
            <person name="Culley D."/>
            <person name="Magnuson J.K."/>
            <person name="James T.Y."/>
            <person name="O'Malley M.A."/>
            <person name="Stajich J.E."/>
            <person name="Spatafora J.W."/>
            <person name="Visel A."/>
            <person name="Grigoriev I.V."/>
        </authorList>
    </citation>
    <scope>NUCLEOTIDE SEQUENCE [LARGE SCALE GENOMIC DNA]</scope>
    <source>
        <strain evidence="2 3">ATCC 12442</strain>
    </source>
</reference>
<protein>
    <recommendedName>
        <fullName evidence="4">Ubiquitin-like domain-containing protein</fullName>
    </recommendedName>
</protein>
<dbReference type="AlphaFoldDB" id="A0A1Y1WB05"/>
<dbReference type="GeneID" id="63803893"/>
<accession>A0A1Y1WB05</accession>
<dbReference type="Proteomes" id="UP000193922">
    <property type="component" value="Unassembled WGS sequence"/>
</dbReference>